<evidence type="ECO:0000259" key="7">
    <source>
        <dbReference type="SMART" id="SM01086"/>
    </source>
</evidence>
<keyword evidence="9" id="KW-1185">Reference proteome</keyword>
<dbReference type="Pfam" id="PF10431">
    <property type="entry name" value="ClpB_D2-small"/>
    <property type="match status" value="1"/>
</dbReference>
<dbReference type="Pfam" id="PF07724">
    <property type="entry name" value="AAA_2"/>
    <property type="match status" value="1"/>
</dbReference>
<keyword evidence="2" id="KW-0547">Nucleotide-binding</keyword>
<evidence type="ECO:0000256" key="2">
    <source>
        <dbReference type="ARBA" id="ARBA00022741"/>
    </source>
</evidence>
<dbReference type="InterPro" id="IPR050052">
    <property type="entry name" value="ATP-dep_Clp_protease_ClpX"/>
</dbReference>
<dbReference type="OrthoDB" id="1721884at2759"/>
<dbReference type="InterPro" id="IPR027417">
    <property type="entry name" value="P-loop_NTPase"/>
</dbReference>
<protein>
    <recommendedName>
        <fullName evidence="10">AAA+ ATPase domain-containing protein</fullName>
    </recommendedName>
</protein>
<evidence type="ECO:0008006" key="10">
    <source>
        <dbReference type="Google" id="ProtNLM"/>
    </source>
</evidence>
<evidence type="ECO:0000256" key="5">
    <source>
        <dbReference type="ARBA" id="ARBA00023186"/>
    </source>
</evidence>
<feature type="domain" description="Clp ATPase C-terminal" evidence="7">
    <location>
        <begin position="374"/>
        <end position="463"/>
    </location>
</feature>
<keyword evidence="1" id="KW-0479">Metal-binding</keyword>
<dbReference type="GO" id="GO:0005524">
    <property type="term" value="F:ATP binding"/>
    <property type="evidence" value="ECO:0007669"/>
    <property type="project" value="UniProtKB-KW"/>
</dbReference>
<dbReference type="Gene3D" id="3.40.50.300">
    <property type="entry name" value="P-loop containing nucleotide triphosphate hydrolases"/>
    <property type="match status" value="1"/>
</dbReference>
<dbReference type="InterPro" id="IPR019489">
    <property type="entry name" value="Clp_ATPase_C"/>
</dbReference>
<dbReference type="PANTHER" id="PTHR48102">
    <property type="entry name" value="ATP-DEPENDENT CLP PROTEASE ATP-BINDING SUBUNIT CLPX-LIKE, MITOCHONDRIAL-RELATED"/>
    <property type="match status" value="1"/>
</dbReference>
<dbReference type="Proteomes" id="UP000835052">
    <property type="component" value="Unassembled WGS sequence"/>
</dbReference>
<keyword evidence="4" id="KW-0067">ATP-binding</keyword>
<evidence type="ECO:0000259" key="6">
    <source>
        <dbReference type="SMART" id="SM00382"/>
    </source>
</evidence>
<dbReference type="Gene3D" id="1.10.8.60">
    <property type="match status" value="1"/>
</dbReference>
<dbReference type="InterPro" id="IPR003959">
    <property type="entry name" value="ATPase_AAA_core"/>
</dbReference>
<dbReference type="GO" id="GO:0005759">
    <property type="term" value="C:mitochondrial matrix"/>
    <property type="evidence" value="ECO:0007669"/>
    <property type="project" value="TreeGrafter"/>
</dbReference>
<dbReference type="InterPro" id="IPR003593">
    <property type="entry name" value="AAA+_ATPase"/>
</dbReference>
<gene>
    <name evidence="8" type="ORF">CAUJ_LOCUS2</name>
</gene>
<name>A0A8S1GNC9_9PELO</name>
<dbReference type="GO" id="GO:0046872">
    <property type="term" value="F:metal ion binding"/>
    <property type="evidence" value="ECO:0007669"/>
    <property type="project" value="UniProtKB-KW"/>
</dbReference>
<feature type="domain" description="AAA+ ATPase" evidence="6">
    <location>
        <begin position="161"/>
        <end position="321"/>
    </location>
</feature>
<dbReference type="NCBIfam" id="NF003745">
    <property type="entry name" value="PRK05342.1"/>
    <property type="match status" value="1"/>
</dbReference>
<proteinExistence type="predicted"/>
<evidence type="ECO:0000256" key="1">
    <source>
        <dbReference type="ARBA" id="ARBA00022723"/>
    </source>
</evidence>
<evidence type="ECO:0000256" key="3">
    <source>
        <dbReference type="ARBA" id="ARBA00022833"/>
    </source>
</evidence>
<comment type="caution">
    <text evidence="8">The sequence shown here is derived from an EMBL/GenBank/DDBJ whole genome shotgun (WGS) entry which is preliminary data.</text>
</comment>
<dbReference type="SMART" id="SM00382">
    <property type="entry name" value="AAA"/>
    <property type="match status" value="1"/>
</dbReference>
<dbReference type="AlphaFoldDB" id="A0A8S1GNC9"/>
<sequence>MRLARPFLVLTGSTPRSFSTTSQICLPYRTPRGTSRKSRRAIRLKHSGVQYSLTHAPPSFLQPFQQSNNAESSSILFPKEIVAHLDKLVVGQSDAKRSLAVGVYQHFRRLENNEKALTKWAFAELRLRGPAAEDEERTPPQKKSQRQILKEIQKREDILLEKANIVLMGPSGTGKTYITQKLAEILDVPLVVCDCTTLTQAGYVGDDVDTVIQKLFEAADYDVDRCQRGIVFLDEFDKLYTSADPMHTAGNRDVGGKGVQQALLKLVEGTSLRIKDPLQSKRKVEIDTTNILFIASGAFSNIERVVARRIEKRTLGFGGMSTESIEKLDGDDERISSKVKDELLRQCDQGDMIRFGMIPELVGRFPVIVPFHSLDESHLMNVLSEPRGNLVSQAQRYFQLDDIELTFSKCALQEIAKIAAQRKTGARALKSIVEKTLIEAKYELPGTTTRAVRVTAKTVRGQGYQIVDDTVDDDKLI</sequence>
<dbReference type="GO" id="GO:0016887">
    <property type="term" value="F:ATP hydrolysis activity"/>
    <property type="evidence" value="ECO:0007669"/>
    <property type="project" value="InterPro"/>
</dbReference>
<evidence type="ECO:0000313" key="9">
    <source>
        <dbReference type="Proteomes" id="UP000835052"/>
    </source>
</evidence>
<dbReference type="EMBL" id="CAJGYM010000001">
    <property type="protein sequence ID" value="CAD6184083.1"/>
    <property type="molecule type" value="Genomic_DNA"/>
</dbReference>
<keyword evidence="3" id="KW-0862">Zinc</keyword>
<accession>A0A8S1GNC9</accession>
<dbReference type="SMART" id="SM01086">
    <property type="entry name" value="ClpB_D2-small"/>
    <property type="match status" value="1"/>
</dbReference>
<reference evidence="8" key="1">
    <citation type="submission" date="2020-10" db="EMBL/GenBank/DDBJ databases">
        <authorList>
            <person name="Kikuchi T."/>
        </authorList>
    </citation>
    <scope>NUCLEOTIDE SEQUENCE</scope>
    <source>
        <strain evidence="8">NKZ352</strain>
    </source>
</reference>
<evidence type="ECO:0000256" key="4">
    <source>
        <dbReference type="ARBA" id="ARBA00022840"/>
    </source>
</evidence>
<organism evidence="8 9">
    <name type="scientific">Caenorhabditis auriculariae</name>
    <dbReference type="NCBI Taxonomy" id="2777116"/>
    <lineage>
        <taxon>Eukaryota</taxon>
        <taxon>Metazoa</taxon>
        <taxon>Ecdysozoa</taxon>
        <taxon>Nematoda</taxon>
        <taxon>Chromadorea</taxon>
        <taxon>Rhabditida</taxon>
        <taxon>Rhabditina</taxon>
        <taxon>Rhabditomorpha</taxon>
        <taxon>Rhabditoidea</taxon>
        <taxon>Rhabditidae</taxon>
        <taxon>Peloderinae</taxon>
        <taxon>Caenorhabditis</taxon>
    </lineage>
</organism>
<dbReference type="GO" id="GO:0051603">
    <property type="term" value="P:proteolysis involved in protein catabolic process"/>
    <property type="evidence" value="ECO:0007669"/>
    <property type="project" value="TreeGrafter"/>
</dbReference>
<dbReference type="FunFam" id="3.40.50.300:FF:001911">
    <property type="entry name" value="ATP-dependent Clp protease ATP-binding subunit ClpX"/>
    <property type="match status" value="1"/>
</dbReference>
<evidence type="ECO:0000313" key="8">
    <source>
        <dbReference type="EMBL" id="CAD6184083.1"/>
    </source>
</evidence>
<dbReference type="SUPFAM" id="SSF52540">
    <property type="entry name" value="P-loop containing nucleoside triphosphate hydrolases"/>
    <property type="match status" value="1"/>
</dbReference>
<dbReference type="PANTHER" id="PTHR48102:SF10">
    <property type="entry name" value="ATP-DEPENDENT CLP PROTEASE ATP-BINDING SUBUNIT CLPX"/>
    <property type="match status" value="1"/>
</dbReference>
<keyword evidence="5" id="KW-0143">Chaperone</keyword>